<evidence type="ECO:0000256" key="2">
    <source>
        <dbReference type="ARBA" id="ARBA00023125"/>
    </source>
</evidence>
<reference evidence="6 7" key="1">
    <citation type="journal article" date="2020" name="Harmful Algae">
        <title>Molecular and morphological characterization of a novel dihydroanatoxin-a producing Microcoleus species (cyanobacteria) from the Russian River, California, USA.</title>
        <authorList>
            <person name="Conklin K.Y."/>
            <person name="Stancheva R."/>
            <person name="Otten T.G."/>
            <person name="Fadness R."/>
            <person name="Boyer G.L."/>
            <person name="Read B."/>
            <person name="Zhang X."/>
            <person name="Sheath R.G."/>
        </authorList>
    </citation>
    <scope>NUCLEOTIDE SEQUENCE [LARGE SCALE GENOMIC DNA]</scope>
    <source>
        <strain evidence="6 7">PTRS2</strain>
    </source>
</reference>
<accession>A0ABU8YLL3</accession>
<evidence type="ECO:0000313" key="7">
    <source>
        <dbReference type="Proteomes" id="UP001384579"/>
    </source>
</evidence>
<name>A0ABU8YLL3_9CYAN</name>
<dbReference type="NCBIfam" id="NF033518">
    <property type="entry name" value="transpos_IS607"/>
    <property type="match status" value="1"/>
</dbReference>
<feature type="active site" description="O-(5'-phospho-DNA)-serine intermediate" evidence="4">
    <location>
        <position position="67"/>
    </location>
</feature>
<keyword evidence="2" id="KW-0238">DNA-binding</keyword>
<sequence>MLFKPHEFAKKLGLSVKTLQRWDVSGKLPAKRTLSGHRFYTEDDLLIANGLKPIEAKRKTIVYCRVSSSAQKPELKNQVMAMEAFCLGRGLSVDDWVSEIGGGLNFKRKKFLAIMLSMLRGEISTIVIAHKDRMCRFAFEFIQELAISVGCEIVVANQESLSPQHELVEDLMAIIHCFSCRLYGRRNYSKDIKEKLKDAIDRPVQDVSELSNQEIQC</sequence>
<protein>
    <submittedName>
        <fullName evidence="6">IS607 family transposase</fullName>
    </submittedName>
</protein>
<proteinExistence type="predicted"/>
<dbReference type="InterPro" id="IPR006119">
    <property type="entry name" value="Resolv_N"/>
</dbReference>
<keyword evidence="1" id="KW-0229">DNA integration</keyword>
<gene>
    <name evidence="6" type="ORF">WMG39_10360</name>
</gene>
<dbReference type="SUPFAM" id="SSF46955">
    <property type="entry name" value="Putative DNA-binding domain"/>
    <property type="match status" value="1"/>
</dbReference>
<evidence type="ECO:0000259" key="5">
    <source>
        <dbReference type="SMART" id="SM00857"/>
    </source>
</evidence>
<dbReference type="EMBL" id="JBBLXS010000106">
    <property type="protein sequence ID" value="MEK0185263.1"/>
    <property type="molecule type" value="Genomic_DNA"/>
</dbReference>
<dbReference type="InterPro" id="IPR051491">
    <property type="entry name" value="Recombinase/Transposase-rel"/>
</dbReference>
<comment type="caution">
    <text evidence="6">The sequence shown here is derived from an EMBL/GenBank/DDBJ whole genome shotgun (WGS) entry which is preliminary data.</text>
</comment>
<keyword evidence="7" id="KW-1185">Reference proteome</keyword>
<dbReference type="InterPro" id="IPR009061">
    <property type="entry name" value="DNA-bd_dom_put_sf"/>
</dbReference>
<dbReference type="PANTHER" id="PTHR36172:SF1">
    <property type="entry name" value="RESOLVASE-RELATED"/>
    <property type="match status" value="1"/>
</dbReference>
<feature type="domain" description="Resolvase/invertase-type recombinase catalytic" evidence="5">
    <location>
        <begin position="60"/>
        <end position="189"/>
    </location>
</feature>
<evidence type="ECO:0000313" key="6">
    <source>
        <dbReference type="EMBL" id="MEK0185263.1"/>
    </source>
</evidence>
<keyword evidence="3" id="KW-0233">DNA recombination</keyword>
<dbReference type="InterPro" id="IPR006118">
    <property type="entry name" value="Recombinase_CS"/>
</dbReference>
<dbReference type="Proteomes" id="UP001384579">
    <property type="component" value="Unassembled WGS sequence"/>
</dbReference>
<dbReference type="CDD" id="cd04762">
    <property type="entry name" value="HTH_MerR-trunc"/>
    <property type="match status" value="1"/>
</dbReference>
<dbReference type="SMART" id="SM00857">
    <property type="entry name" value="Resolvase"/>
    <property type="match status" value="1"/>
</dbReference>
<dbReference type="Gene3D" id="1.10.1660.10">
    <property type="match status" value="1"/>
</dbReference>
<evidence type="ECO:0000256" key="3">
    <source>
        <dbReference type="ARBA" id="ARBA00023172"/>
    </source>
</evidence>
<dbReference type="Gene3D" id="1.10.287.2170">
    <property type="match status" value="1"/>
</dbReference>
<dbReference type="RefSeq" id="WP_340524474.1">
    <property type="nucleotide sequence ID" value="NZ_JBBLXS010000106.1"/>
</dbReference>
<dbReference type="Gene3D" id="3.40.50.1390">
    <property type="entry name" value="Resolvase, N-terminal catalytic domain"/>
    <property type="match status" value="1"/>
</dbReference>
<organism evidence="6 7">
    <name type="scientific">Microcoleus anatoxicus PTRS2</name>
    <dbReference type="NCBI Taxonomy" id="2705321"/>
    <lineage>
        <taxon>Bacteria</taxon>
        <taxon>Bacillati</taxon>
        <taxon>Cyanobacteriota</taxon>
        <taxon>Cyanophyceae</taxon>
        <taxon>Oscillatoriophycideae</taxon>
        <taxon>Oscillatoriales</taxon>
        <taxon>Microcoleaceae</taxon>
        <taxon>Microcoleus</taxon>
        <taxon>Microcoleus anatoxicus</taxon>
    </lineage>
</organism>
<evidence type="ECO:0000256" key="1">
    <source>
        <dbReference type="ARBA" id="ARBA00022908"/>
    </source>
</evidence>
<dbReference type="InterPro" id="IPR048046">
    <property type="entry name" value="Transpos_IS607"/>
</dbReference>
<dbReference type="InterPro" id="IPR036162">
    <property type="entry name" value="Resolvase-like_N_sf"/>
</dbReference>
<dbReference type="PANTHER" id="PTHR36172">
    <property type="match status" value="1"/>
</dbReference>
<dbReference type="PROSITE" id="PS00397">
    <property type="entry name" value="RECOMBINASES_1"/>
    <property type="match status" value="1"/>
</dbReference>
<dbReference type="Pfam" id="PF00239">
    <property type="entry name" value="Resolvase"/>
    <property type="match status" value="1"/>
</dbReference>
<dbReference type="SUPFAM" id="SSF53041">
    <property type="entry name" value="Resolvase-like"/>
    <property type="match status" value="1"/>
</dbReference>
<dbReference type="InterPro" id="IPR000551">
    <property type="entry name" value="MerR-type_HTH_dom"/>
</dbReference>
<dbReference type="Pfam" id="PF00376">
    <property type="entry name" value="MerR"/>
    <property type="match status" value="1"/>
</dbReference>
<evidence type="ECO:0000256" key="4">
    <source>
        <dbReference type="PROSITE-ProRule" id="PRU10137"/>
    </source>
</evidence>